<dbReference type="AlphaFoldDB" id="A0A1Y6K9H5"/>
<dbReference type="InterPro" id="IPR047926">
    <property type="entry name" value="Ni_dep_LarA"/>
</dbReference>
<sequence length="411" mass="45507">MLIDTPKGAAIYTVRDRPAFQDEALAIQEALYNPIQHNPIDELLKPGMRVLIVHSDITRATPNDRLLPVILQEIIAHGVKREDITLLNGLGTHRLQTRQELIKMLGENIVSNYRCLQHDAYDQSQLVQIESPGLQRPVMVNRQLFEADLIILTGFIEPHFFAGYSGGPKAILPALAGAETVFHNHNPAMVTHPNATFNKTLGNPLWEEIKAAAECIENTFLVNVTLDRNNRITGVFTGDVIAAHQSGCQFVRETSLFNISEPYDLVITSNSGYPLDQNLYQCVKGMAAAKNAVRKGGCILMLAACEEGLPDQSAFARWLKQAGSPQGLQELISQPEFFGQDSWQVQIQAQVQAHADVFLYSDGLDESQLKTSQLFQCQNPNDTIPELIKQYGPRTCVLPQGPLTILELTGC</sequence>
<evidence type="ECO:0000313" key="3">
    <source>
        <dbReference type="EMBL" id="SMX54680.1"/>
    </source>
</evidence>
<dbReference type="Pfam" id="PF21113">
    <property type="entry name" value="LarA_C"/>
    <property type="match status" value="1"/>
</dbReference>
<keyword evidence="4" id="KW-1185">Reference proteome</keyword>
<dbReference type="KEGG" id="abat:CFX1CAM_1615"/>
<organism evidence="3 4">
    <name type="scientific">Candidatus Brevifilum fermentans</name>
    <dbReference type="NCBI Taxonomy" id="1986204"/>
    <lineage>
        <taxon>Bacteria</taxon>
        <taxon>Bacillati</taxon>
        <taxon>Chloroflexota</taxon>
        <taxon>Anaerolineae</taxon>
        <taxon>Anaerolineales</taxon>
        <taxon>Anaerolineaceae</taxon>
        <taxon>Candidatus Brevifilum</taxon>
    </lineage>
</organism>
<dbReference type="InterPro" id="IPR048068">
    <property type="entry name" value="LarA-like"/>
</dbReference>
<gene>
    <name evidence="3" type="ORF">CFX1CAM_1615</name>
</gene>
<dbReference type="PANTHER" id="PTHR33171">
    <property type="entry name" value="LAR_N DOMAIN-CONTAINING PROTEIN"/>
    <property type="match status" value="1"/>
</dbReference>
<dbReference type="InterPro" id="IPR043166">
    <property type="entry name" value="LarA-like_C"/>
</dbReference>
<dbReference type="Pfam" id="PF09861">
    <property type="entry name" value="Lar_N"/>
    <property type="match status" value="1"/>
</dbReference>
<reference evidence="4" key="1">
    <citation type="submission" date="2017-05" db="EMBL/GenBank/DDBJ databases">
        <authorList>
            <person name="Kirkegaard R."/>
            <person name="Mcilroy J S."/>
        </authorList>
    </citation>
    <scope>NUCLEOTIDE SEQUENCE [LARGE SCALE GENOMIC DNA]</scope>
</reference>
<name>A0A1Y6K9H5_9CHLR</name>
<dbReference type="Gene3D" id="3.90.226.30">
    <property type="match status" value="1"/>
</dbReference>
<evidence type="ECO:0000259" key="1">
    <source>
        <dbReference type="Pfam" id="PF09861"/>
    </source>
</evidence>
<evidence type="ECO:0000313" key="4">
    <source>
        <dbReference type="Proteomes" id="UP000195514"/>
    </source>
</evidence>
<evidence type="ECO:0000259" key="2">
    <source>
        <dbReference type="Pfam" id="PF21113"/>
    </source>
</evidence>
<dbReference type="NCBIfam" id="NF033504">
    <property type="entry name" value="Ni_dep_LarA"/>
    <property type="match status" value="1"/>
</dbReference>
<dbReference type="PANTHER" id="PTHR33171:SF17">
    <property type="entry name" value="LARA-LIKE N-TERMINAL DOMAIN-CONTAINING PROTEIN"/>
    <property type="match status" value="1"/>
</dbReference>
<dbReference type="EMBL" id="LT859958">
    <property type="protein sequence ID" value="SMX54680.1"/>
    <property type="molecule type" value="Genomic_DNA"/>
</dbReference>
<protein>
    <submittedName>
        <fullName evidence="3">Uncharacterized protein</fullName>
    </submittedName>
</protein>
<dbReference type="GO" id="GO:0050043">
    <property type="term" value="F:lactate racemase activity"/>
    <property type="evidence" value="ECO:0007669"/>
    <property type="project" value="InterPro"/>
</dbReference>
<feature type="domain" description="LarA-like N-terminal" evidence="1">
    <location>
        <begin position="9"/>
        <end position="196"/>
    </location>
</feature>
<dbReference type="Proteomes" id="UP000195514">
    <property type="component" value="Chromosome I"/>
</dbReference>
<proteinExistence type="predicted"/>
<dbReference type="OrthoDB" id="9770545at2"/>
<dbReference type="Gene3D" id="3.40.50.11440">
    <property type="match status" value="1"/>
</dbReference>
<accession>A0A1Y6K9H5</accession>
<dbReference type="InterPro" id="IPR048520">
    <property type="entry name" value="LarA_C"/>
</dbReference>
<dbReference type="InterPro" id="IPR018657">
    <property type="entry name" value="LarA-like_N"/>
</dbReference>
<feature type="domain" description="Lactate racemase C-terminal" evidence="2">
    <location>
        <begin position="262"/>
        <end position="384"/>
    </location>
</feature>